<evidence type="ECO:0000259" key="10">
    <source>
        <dbReference type="Pfam" id="PF00749"/>
    </source>
</evidence>
<dbReference type="Pfam" id="PF00749">
    <property type="entry name" value="tRNA-synt_1c"/>
    <property type="match status" value="1"/>
</dbReference>
<proteinExistence type="inferred from homology"/>
<feature type="binding site" evidence="7">
    <location>
        <position position="123"/>
    </location>
    <ligand>
        <name>Zn(2+)</name>
        <dbReference type="ChEBI" id="CHEBI:29105"/>
    </ligand>
</feature>
<dbReference type="PRINTS" id="PR00987">
    <property type="entry name" value="TRNASYNTHGLU"/>
</dbReference>
<dbReference type="EMBL" id="JADKBR010000005">
    <property type="protein sequence ID" value="MBK8890182.1"/>
    <property type="molecule type" value="Genomic_DNA"/>
</dbReference>
<dbReference type="Gene3D" id="3.40.50.620">
    <property type="entry name" value="HUPs"/>
    <property type="match status" value="1"/>
</dbReference>
<dbReference type="InterPro" id="IPR049940">
    <property type="entry name" value="GluQ/Sye"/>
</dbReference>
<feature type="binding site" evidence="7">
    <location>
        <begin position="9"/>
        <end position="13"/>
    </location>
    <ligand>
        <name>L-glutamate</name>
        <dbReference type="ChEBI" id="CHEBI:29985"/>
    </ligand>
</feature>
<evidence type="ECO:0000256" key="7">
    <source>
        <dbReference type="HAMAP-Rule" id="MF_01428"/>
    </source>
</evidence>
<evidence type="ECO:0000313" key="12">
    <source>
        <dbReference type="Proteomes" id="UP000808146"/>
    </source>
</evidence>
<name>A0A9D7LLR9_9RHOO</name>
<keyword evidence="8" id="KW-0648">Protein biosynthesis</keyword>
<dbReference type="GO" id="GO:0006400">
    <property type="term" value="P:tRNA modification"/>
    <property type="evidence" value="ECO:0007669"/>
    <property type="project" value="InterPro"/>
</dbReference>
<keyword evidence="2 7" id="KW-0479">Metal-binding</keyword>
<dbReference type="EC" id="6.1.1.-" evidence="7"/>
<dbReference type="SUPFAM" id="SSF52374">
    <property type="entry name" value="Nucleotidylyl transferase"/>
    <property type="match status" value="1"/>
</dbReference>
<dbReference type="InterPro" id="IPR022380">
    <property type="entry name" value="Glu-Q_tRNA(Asp)_Synthase"/>
</dbReference>
<evidence type="ECO:0000256" key="6">
    <source>
        <dbReference type="ARBA" id="ARBA00023146"/>
    </source>
</evidence>
<dbReference type="GO" id="GO:0004818">
    <property type="term" value="F:glutamate-tRNA ligase activity"/>
    <property type="evidence" value="ECO:0007669"/>
    <property type="project" value="TreeGrafter"/>
</dbReference>
<evidence type="ECO:0000256" key="1">
    <source>
        <dbReference type="ARBA" id="ARBA00022598"/>
    </source>
</evidence>
<keyword evidence="5 7" id="KW-0067">ATP-binding</keyword>
<comment type="caution">
    <text evidence="11">The sequence shown here is derived from an EMBL/GenBank/DDBJ whole genome shotgun (WGS) entry which is preliminary data.</text>
</comment>
<evidence type="ECO:0000256" key="8">
    <source>
        <dbReference type="RuleBase" id="RU363037"/>
    </source>
</evidence>
<dbReference type="FunFam" id="3.40.50.620:FF:000093">
    <property type="entry name" value="Glutamyl-Q tRNA(Asp) synthetase"/>
    <property type="match status" value="1"/>
</dbReference>
<feature type="binding site" evidence="7">
    <location>
        <position position="103"/>
    </location>
    <ligand>
        <name>Zn(2+)</name>
        <dbReference type="ChEBI" id="CHEBI:29105"/>
    </ligand>
</feature>
<feature type="binding site" evidence="7">
    <location>
        <position position="240"/>
    </location>
    <ligand>
        <name>ATP</name>
        <dbReference type="ChEBI" id="CHEBI:30616"/>
    </ligand>
</feature>
<feature type="domain" description="Glutamyl/glutaminyl-tRNA synthetase class Ib catalytic" evidence="10">
    <location>
        <begin position="7"/>
        <end position="246"/>
    </location>
</feature>
<evidence type="ECO:0000256" key="4">
    <source>
        <dbReference type="ARBA" id="ARBA00022833"/>
    </source>
</evidence>
<feature type="binding site" evidence="7">
    <location>
        <position position="181"/>
    </location>
    <ligand>
        <name>L-glutamate</name>
        <dbReference type="ChEBI" id="CHEBI:29985"/>
    </ligand>
</feature>
<feature type="short sequence motif" description="'KMSKS' region" evidence="7">
    <location>
        <begin position="237"/>
        <end position="241"/>
    </location>
</feature>
<evidence type="ECO:0000256" key="3">
    <source>
        <dbReference type="ARBA" id="ARBA00022741"/>
    </source>
</evidence>
<comment type="cofactor">
    <cofactor evidence="7">
        <name>Zn(2+)</name>
        <dbReference type="ChEBI" id="CHEBI:29105"/>
    </cofactor>
    <text evidence="7">Binds 1 zinc ion per subunit.</text>
</comment>
<dbReference type="PANTHER" id="PTHR43311:SF1">
    <property type="entry name" value="GLUTAMYL-Q TRNA(ASP) SYNTHETASE"/>
    <property type="match status" value="1"/>
</dbReference>
<feature type="binding site" evidence="7">
    <location>
        <position position="199"/>
    </location>
    <ligand>
        <name>L-glutamate</name>
        <dbReference type="ChEBI" id="CHEBI:29985"/>
    </ligand>
</feature>
<keyword evidence="4 7" id="KW-0862">Zinc</keyword>
<dbReference type="NCBIfam" id="TIGR03838">
    <property type="entry name" value="queuosine_YadB"/>
    <property type="match status" value="1"/>
</dbReference>
<comment type="function">
    <text evidence="7">Catalyzes the tRNA-independent activation of glutamate in presence of ATP and the subsequent transfer of glutamate onto a tRNA(Asp). Glutamate is transferred on the 2-amino-5-(4,5-dihydroxy-2-cyclopenten-1-yl) moiety of the queuosine in the wobble position of the QUC anticodon.</text>
</comment>
<dbReference type="NCBIfam" id="NF004314">
    <property type="entry name" value="PRK05710.1-3"/>
    <property type="match status" value="1"/>
</dbReference>
<dbReference type="GO" id="GO:0008270">
    <property type="term" value="F:zinc ion binding"/>
    <property type="evidence" value="ECO:0007669"/>
    <property type="project" value="UniProtKB-UniRule"/>
</dbReference>
<dbReference type="NCBIfam" id="NF004313">
    <property type="entry name" value="PRK05710.1-2"/>
    <property type="match status" value="1"/>
</dbReference>
<evidence type="ECO:0000256" key="5">
    <source>
        <dbReference type="ARBA" id="ARBA00022840"/>
    </source>
</evidence>
<feature type="short sequence motif" description="'HIGH' region" evidence="7">
    <location>
        <begin position="12"/>
        <end position="22"/>
    </location>
</feature>
<dbReference type="PANTHER" id="PTHR43311">
    <property type="entry name" value="GLUTAMATE--TRNA LIGASE"/>
    <property type="match status" value="1"/>
</dbReference>
<comment type="similarity">
    <text evidence="7">Belongs to the class-I aminoacyl-tRNA synthetase family. GluQ subfamily.</text>
</comment>
<dbReference type="Proteomes" id="UP000808146">
    <property type="component" value="Unassembled WGS sequence"/>
</dbReference>
<evidence type="ECO:0000256" key="2">
    <source>
        <dbReference type="ARBA" id="ARBA00022723"/>
    </source>
</evidence>
<reference evidence="11" key="1">
    <citation type="submission" date="2020-10" db="EMBL/GenBank/DDBJ databases">
        <title>Connecting structure to function with the recovery of over 1000 high-quality activated sludge metagenome-assembled genomes encoding full-length rRNA genes using long-read sequencing.</title>
        <authorList>
            <person name="Singleton C.M."/>
            <person name="Petriglieri F."/>
            <person name="Kristensen J.M."/>
            <person name="Kirkegaard R.H."/>
            <person name="Michaelsen T.Y."/>
            <person name="Andersen M.H."/>
            <person name="Karst S.M."/>
            <person name="Dueholm M.S."/>
            <person name="Nielsen P.H."/>
            <person name="Albertsen M."/>
        </authorList>
    </citation>
    <scope>NUCLEOTIDE SEQUENCE</scope>
    <source>
        <strain evidence="11">OdNE_18-Q3-R46-58_BAT3C.305</strain>
    </source>
</reference>
<evidence type="ECO:0000313" key="11">
    <source>
        <dbReference type="EMBL" id="MBK8890182.1"/>
    </source>
</evidence>
<keyword evidence="3 7" id="KW-0547">Nucleotide-binding</keyword>
<feature type="binding site" evidence="7">
    <location>
        <position position="45"/>
    </location>
    <ligand>
        <name>L-glutamate</name>
        <dbReference type="ChEBI" id="CHEBI:29985"/>
    </ligand>
</feature>
<dbReference type="HAMAP" id="MF_01428">
    <property type="entry name" value="Glu_Q_tRNA_synth"/>
    <property type="match status" value="1"/>
</dbReference>
<organism evidence="11 12">
    <name type="scientific">Candidatus Dechloromonas phosphorivorans</name>
    <dbReference type="NCBI Taxonomy" id="2899244"/>
    <lineage>
        <taxon>Bacteria</taxon>
        <taxon>Pseudomonadati</taxon>
        <taxon>Pseudomonadota</taxon>
        <taxon>Betaproteobacteria</taxon>
        <taxon>Rhodocyclales</taxon>
        <taxon>Azonexaceae</taxon>
        <taxon>Dechloromonas</taxon>
    </lineage>
</organism>
<dbReference type="InterPro" id="IPR020058">
    <property type="entry name" value="Glu/Gln-tRNA-synth_Ib_cat-dom"/>
</dbReference>
<evidence type="ECO:0000256" key="9">
    <source>
        <dbReference type="SAM" id="MobiDB-lite"/>
    </source>
</evidence>
<dbReference type="InterPro" id="IPR000924">
    <property type="entry name" value="Glu/Gln-tRNA-synth"/>
</dbReference>
<accession>A0A9D7LLR9</accession>
<dbReference type="AlphaFoldDB" id="A0A9D7LLR9"/>
<keyword evidence="1 7" id="KW-0436">Ligase</keyword>
<sequence>MEPIRYRGRFAPSPTGPLHFGSLVAAVGSYLEARTRGGEWLVRMEDVDAPRNVPGAGAQILATLEASGFEWDGPVLWQSRRLAAYAEALDRLTSAGMAYGCACSRKEIADLATQSASDGGFVYPGTCRNGLPEGRSARAWRLRVNDQEIFFADRLQGLTGQQLASDVGDFVLLRADGCFAYQLAVAVDDDYQGISEVVRGADLLASTPRQICLQRCLGYATPRYAHLPVAVNAAGEKLSKQTRAPALQVGQAAEDLVQALRFLGQAAPDDLGRAGVAEVWRWAHEHWSFAAIPRQSMLSAPLPDPESQRRPAKLSGRSRSGLPTS</sequence>
<feature type="region of interest" description="Disordered" evidence="9">
    <location>
        <begin position="298"/>
        <end position="325"/>
    </location>
</feature>
<feature type="binding site" evidence="7">
    <location>
        <position position="127"/>
    </location>
    <ligand>
        <name>Zn(2+)</name>
        <dbReference type="ChEBI" id="CHEBI:29105"/>
    </ligand>
</feature>
<dbReference type="GO" id="GO:0005829">
    <property type="term" value="C:cytosol"/>
    <property type="evidence" value="ECO:0007669"/>
    <property type="project" value="TreeGrafter"/>
</dbReference>
<gene>
    <name evidence="11" type="primary">gluQRS</name>
    <name evidence="7" type="synonym">gluQ</name>
    <name evidence="11" type="ORF">IPN75_07145</name>
</gene>
<dbReference type="GO" id="GO:0005524">
    <property type="term" value="F:ATP binding"/>
    <property type="evidence" value="ECO:0007669"/>
    <property type="project" value="UniProtKB-KW"/>
</dbReference>
<protein>
    <recommendedName>
        <fullName evidence="7">Glutamyl-Q tRNA(Asp) synthetase</fullName>
        <shortName evidence="7">Glu-Q-RSs</shortName>
        <ecNumber evidence="7">6.1.1.-</ecNumber>
    </recommendedName>
</protein>
<feature type="binding site" evidence="7">
    <location>
        <position position="101"/>
    </location>
    <ligand>
        <name>Zn(2+)</name>
        <dbReference type="ChEBI" id="CHEBI:29105"/>
    </ligand>
</feature>
<dbReference type="InterPro" id="IPR014729">
    <property type="entry name" value="Rossmann-like_a/b/a_fold"/>
</dbReference>
<dbReference type="GO" id="GO:0006424">
    <property type="term" value="P:glutamyl-tRNA aminoacylation"/>
    <property type="evidence" value="ECO:0007669"/>
    <property type="project" value="InterPro"/>
</dbReference>
<keyword evidence="6 7" id="KW-0030">Aminoacyl-tRNA synthetase</keyword>